<dbReference type="Proteomes" id="UP000659172">
    <property type="component" value="Unassembled WGS sequence"/>
</dbReference>
<dbReference type="Pfam" id="PF07687">
    <property type="entry name" value="M20_dimer"/>
    <property type="match status" value="1"/>
</dbReference>
<gene>
    <name evidence="3" type="ORF">HV823_00470</name>
</gene>
<dbReference type="InterPro" id="IPR017439">
    <property type="entry name" value="Amidohydrolase"/>
</dbReference>
<dbReference type="PIRSF" id="PIRSF005962">
    <property type="entry name" value="Pept_M20D_amidohydro"/>
    <property type="match status" value="1"/>
</dbReference>
<dbReference type="Gene3D" id="3.40.630.10">
    <property type="entry name" value="Zn peptidases"/>
    <property type="match status" value="1"/>
</dbReference>
<dbReference type="EMBL" id="JABXYK010000001">
    <property type="protein sequence ID" value="NVP53715.1"/>
    <property type="molecule type" value="Genomic_DNA"/>
</dbReference>
<reference evidence="3 4" key="1">
    <citation type="submission" date="2020-06" db="EMBL/GenBank/DDBJ databases">
        <title>Rhizobium sp.nov. isolated from the tomato plant.</title>
        <authorList>
            <person name="Thin K.K."/>
            <person name="Zhang X."/>
            <person name="He S."/>
        </authorList>
    </citation>
    <scope>NUCLEOTIDE SEQUENCE [LARGE SCALE GENOMIC DNA]</scope>
    <source>
        <strain evidence="3 4">DBTS2</strain>
    </source>
</reference>
<dbReference type="CDD" id="cd05666">
    <property type="entry name" value="M20_Acy1-like"/>
    <property type="match status" value="1"/>
</dbReference>
<evidence type="ECO:0000256" key="1">
    <source>
        <dbReference type="ARBA" id="ARBA00022801"/>
    </source>
</evidence>
<evidence type="ECO:0000313" key="3">
    <source>
        <dbReference type="EMBL" id="NVP53715.1"/>
    </source>
</evidence>
<proteinExistence type="predicted"/>
<evidence type="ECO:0000313" key="4">
    <source>
        <dbReference type="Proteomes" id="UP000659172"/>
    </source>
</evidence>
<dbReference type="Pfam" id="PF01546">
    <property type="entry name" value="Peptidase_M20"/>
    <property type="match status" value="1"/>
</dbReference>
<name>A0ABX2Q7V2_9HYPH</name>
<dbReference type="PANTHER" id="PTHR11014">
    <property type="entry name" value="PEPTIDASE M20 FAMILY MEMBER"/>
    <property type="match status" value="1"/>
</dbReference>
<dbReference type="Gene3D" id="3.30.70.360">
    <property type="match status" value="1"/>
</dbReference>
<sequence length="390" mass="41370">MPVLNRAAELQDEIAAWRRQIHQHPETMFAVEKTAAFVADKLKEFGVDEVVTGIGRTGVVGLIRGHGTAEGHVRTIGLRADMDALPITETSGKPWASTVPGKMHACGHDGHTAMLLGAAKYLAETRNFAGNVAVIFQPAEEGGGGGREMVKDGMMERFAITEVYGMHNMPGMPVGQFGTRIGAIMAATDEFDIVINGRGGHAAQPHRTVDTIVIGAQIVSALQTITSRNTDPIASLVVSVTKFNAGFAYNVIPEQATLCGTVRTLSGTVREEAEERIRQLCAGIGAANGADITVRYQRNYPVVVNHPAETGHAVSVAADIAGSGSVNATIDPMMGGEDFAYMLEARPGAFVFMGNGDTAGLHHPAYDFNDDAIPHGVSYWVKLAEARLPA</sequence>
<dbReference type="SUPFAM" id="SSF55031">
    <property type="entry name" value="Bacterial exopeptidase dimerisation domain"/>
    <property type="match status" value="1"/>
</dbReference>
<comment type="caution">
    <text evidence="3">The sequence shown here is derived from an EMBL/GenBank/DDBJ whole genome shotgun (WGS) entry which is preliminary data.</text>
</comment>
<dbReference type="SUPFAM" id="SSF53187">
    <property type="entry name" value="Zn-dependent exopeptidases"/>
    <property type="match status" value="1"/>
</dbReference>
<evidence type="ECO:0000259" key="2">
    <source>
        <dbReference type="Pfam" id="PF07687"/>
    </source>
</evidence>
<keyword evidence="4" id="KW-1185">Reference proteome</keyword>
<dbReference type="RefSeq" id="WP_176947784.1">
    <property type="nucleotide sequence ID" value="NZ_JABXYK010000001.1"/>
</dbReference>
<dbReference type="PANTHER" id="PTHR11014:SF63">
    <property type="entry name" value="METALLOPEPTIDASE, PUTATIVE (AFU_ORTHOLOGUE AFUA_6G09600)-RELATED"/>
    <property type="match status" value="1"/>
</dbReference>
<dbReference type="InterPro" id="IPR011650">
    <property type="entry name" value="Peptidase_M20_dimer"/>
</dbReference>
<dbReference type="InterPro" id="IPR002933">
    <property type="entry name" value="Peptidase_M20"/>
</dbReference>
<protein>
    <submittedName>
        <fullName evidence="3">Amidohydrolase</fullName>
    </submittedName>
</protein>
<dbReference type="InterPro" id="IPR036264">
    <property type="entry name" value="Bact_exopeptidase_dim_dom"/>
</dbReference>
<keyword evidence="1" id="KW-0378">Hydrolase</keyword>
<accession>A0ABX2Q7V2</accession>
<dbReference type="NCBIfam" id="TIGR01891">
    <property type="entry name" value="amidohydrolases"/>
    <property type="match status" value="1"/>
</dbReference>
<organism evidence="3 4">
    <name type="scientific">Mycoplana rhizolycopersici</name>
    <dbReference type="NCBI Taxonomy" id="2746702"/>
    <lineage>
        <taxon>Bacteria</taxon>
        <taxon>Pseudomonadati</taxon>
        <taxon>Pseudomonadota</taxon>
        <taxon>Alphaproteobacteria</taxon>
        <taxon>Hyphomicrobiales</taxon>
        <taxon>Rhizobiaceae</taxon>
        <taxon>Mycoplana</taxon>
    </lineage>
</organism>
<feature type="domain" description="Peptidase M20 dimerisation" evidence="2">
    <location>
        <begin position="191"/>
        <end position="282"/>
    </location>
</feature>